<dbReference type="Pfam" id="PF01546">
    <property type="entry name" value="Peptidase_M20"/>
    <property type="match status" value="1"/>
</dbReference>
<keyword evidence="2 7" id="KW-0853">WD repeat</keyword>
<evidence type="ECO:0000256" key="5">
    <source>
        <dbReference type="ARBA" id="ARBA00022737"/>
    </source>
</evidence>
<feature type="compositionally biased region" description="Low complexity" evidence="8">
    <location>
        <begin position="370"/>
        <end position="381"/>
    </location>
</feature>
<dbReference type="EMBL" id="JAODAN010000001">
    <property type="protein sequence ID" value="KAK1926924.1"/>
    <property type="molecule type" value="Genomic_DNA"/>
</dbReference>
<dbReference type="SMART" id="SM00320">
    <property type="entry name" value="WD40"/>
    <property type="match status" value="6"/>
</dbReference>
<keyword evidence="11" id="KW-1185">Reference proteome</keyword>
<dbReference type="GO" id="GO:0046872">
    <property type="term" value="F:metal ion binding"/>
    <property type="evidence" value="ECO:0007669"/>
    <property type="project" value="UniProtKB-KW"/>
</dbReference>
<accession>A0AAD9FVA7</accession>
<dbReference type="SUPFAM" id="SSF53187">
    <property type="entry name" value="Zn-dependent exopeptidases"/>
    <property type="match status" value="1"/>
</dbReference>
<keyword evidence="5" id="KW-0677">Repeat</keyword>
<dbReference type="Pfam" id="PF07687">
    <property type="entry name" value="M20_dimer"/>
    <property type="match status" value="1"/>
</dbReference>
<protein>
    <recommendedName>
        <fullName evidence="9">Peptidase M20 dimerisation domain-containing protein</fullName>
    </recommendedName>
</protein>
<dbReference type="InterPro" id="IPR017149">
    <property type="entry name" value="GSH_degradosome_Dug2"/>
</dbReference>
<feature type="compositionally biased region" description="Pro residues" evidence="8">
    <location>
        <begin position="100"/>
        <end position="110"/>
    </location>
</feature>
<dbReference type="GO" id="GO:0006751">
    <property type="term" value="P:glutathione catabolic process"/>
    <property type="evidence" value="ECO:0007669"/>
    <property type="project" value="InterPro"/>
</dbReference>
<feature type="compositionally biased region" description="Polar residues" evidence="8">
    <location>
        <begin position="280"/>
        <end position="294"/>
    </location>
</feature>
<dbReference type="Gene3D" id="2.130.10.10">
    <property type="entry name" value="YVTN repeat-like/Quinoprotein amine dehydrogenase"/>
    <property type="match status" value="2"/>
</dbReference>
<evidence type="ECO:0000256" key="1">
    <source>
        <dbReference type="ARBA" id="ARBA00006247"/>
    </source>
</evidence>
<feature type="region of interest" description="Disordered" evidence="8">
    <location>
        <begin position="19"/>
        <end position="64"/>
    </location>
</feature>
<dbReference type="Gene3D" id="3.40.630.10">
    <property type="entry name" value="Zn peptidases"/>
    <property type="match status" value="1"/>
</dbReference>
<feature type="domain" description="Peptidase M20 dimerisation" evidence="9">
    <location>
        <begin position="759"/>
        <end position="897"/>
    </location>
</feature>
<comment type="caution">
    <text evidence="10">The sequence shown here is derived from an EMBL/GenBank/DDBJ whole genome shotgun (WGS) entry which is preliminary data.</text>
</comment>
<keyword evidence="6" id="KW-0378">Hydrolase</keyword>
<evidence type="ECO:0000313" key="11">
    <source>
        <dbReference type="Proteomes" id="UP001182556"/>
    </source>
</evidence>
<feature type="compositionally biased region" description="Low complexity" evidence="8">
    <location>
        <begin position="263"/>
        <end position="272"/>
    </location>
</feature>
<evidence type="ECO:0000256" key="6">
    <source>
        <dbReference type="ARBA" id="ARBA00022801"/>
    </source>
</evidence>
<dbReference type="Pfam" id="PF00400">
    <property type="entry name" value="WD40"/>
    <property type="match status" value="2"/>
</dbReference>
<dbReference type="GO" id="GO:0008233">
    <property type="term" value="F:peptidase activity"/>
    <property type="evidence" value="ECO:0007669"/>
    <property type="project" value="UniProtKB-KW"/>
</dbReference>
<feature type="region of interest" description="Disordered" evidence="8">
    <location>
        <begin position="100"/>
        <end position="129"/>
    </location>
</feature>
<evidence type="ECO:0000256" key="2">
    <source>
        <dbReference type="ARBA" id="ARBA00022574"/>
    </source>
</evidence>
<comment type="similarity">
    <text evidence="1">Belongs to the peptidase M20A family.</text>
</comment>
<dbReference type="Gene3D" id="3.30.70.360">
    <property type="match status" value="1"/>
</dbReference>
<dbReference type="InterPro" id="IPR051458">
    <property type="entry name" value="Cyt/Met_Dipeptidase"/>
</dbReference>
<feature type="compositionally biased region" description="Polar residues" evidence="8">
    <location>
        <begin position="328"/>
        <end position="346"/>
    </location>
</feature>
<gene>
    <name evidence="10" type="ORF">DB88DRAFT_2571</name>
</gene>
<dbReference type="PANTHER" id="PTHR43270">
    <property type="entry name" value="BETA-ALA-HIS DIPEPTIDASE"/>
    <property type="match status" value="1"/>
</dbReference>
<dbReference type="PROSITE" id="PS00678">
    <property type="entry name" value="WD_REPEATS_1"/>
    <property type="match status" value="1"/>
</dbReference>
<organism evidence="10 11">
    <name type="scientific">Papiliotrema laurentii</name>
    <name type="common">Cryptococcus laurentii</name>
    <dbReference type="NCBI Taxonomy" id="5418"/>
    <lineage>
        <taxon>Eukaryota</taxon>
        <taxon>Fungi</taxon>
        <taxon>Dikarya</taxon>
        <taxon>Basidiomycota</taxon>
        <taxon>Agaricomycotina</taxon>
        <taxon>Tremellomycetes</taxon>
        <taxon>Tremellales</taxon>
        <taxon>Rhynchogastremaceae</taxon>
        <taxon>Papiliotrema</taxon>
    </lineage>
</organism>
<dbReference type="AlphaFoldDB" id="A0AAD9FVA7"/>
<dbReference type="PANTHER" id="PTHR43270:SF8">
    <property type="entry name" value="DI- AND TRIPEPTIDASE DUG2-RELATED"/>
    <property type="match status" value="1"/>
</dbReference>
<feature type="compositionally biased region" description="Basic and acidic residues" evidence="8">
    <location>
        <begin position="357"/>
        <end position="368"/>
    </location>
</feature>
<dbReference type="GO" id="GO:0006508">
    <property type="term" value="P:proteolysis"/>
    <property type="evidence" value="ECO:0007669"/>
    <property type="project" value="UniProtKB-KW"/>
</dbReference>
<evidence type="ECO:0000313" key="10">
    <source>
        <dbReference type="EMBL" id="KAK1926924.1"/>
    </source>
</evidence>
<feature type="region of interest" description="Disordered" evidence="8">
    <location>
        <begin position="263"/>
        <end position="381"/>
    </location>
</feature>
<keyword evidence="4" id="KW-0479">Metal-binding</keyword>
<dbReference type="InterPro" id="IPR036322">
    <property type="entry name" value="WD40_repeat_dom_sf"/>
</dbReference>
<feature type="repeat" description="WD" evidence="7">
    <location>
        <begin position="443"/>
        <end position="482"/>
    </location>
</feature>
<dbReference type="SUPFAM" id="SSF50978">
    <property type="entry name" value="WD40 repeat-like"/>
    <property type="match status" value="1"/>
</dbReference>
<dbReference type="InterPro" id="IPR011650">
    <property type="entry name" value="Peptidase_M20_dimer"/>
</dbReference>
<dbReference type="PIRSF" id="PIRSF037237">
    <property type="entry name" value="Peptidase_WD_repeats_DUG2"/>
    <property type="match status" value="1"/>
</dbReference>
<reference evidence="10" key="1">
    <citation type="submission" date="2023-02" db="EMBL/GenBank/DDBJ databases">
        <title>Identification and recombinant expression of a fungal hydrolase from Papiliotrema laurentii that hydrolyzes apple cutin and clears colloidal polyester polyurethane.</title>
        <authorList>
            <consortium name="DOE Joint Genome Institute"/>
            <person name="Roman V.A."/>
            <person name="Bojanowski C."/>
            <person name="Crable B.R."/>
            <person name="Wagner D.N."/>
            <person name="Hung C.S."/>
            <person name="Nadeau L.J."/>
            <person name="Schratz L."/>
            <person name="Haridas S."/>
            <person name="Pangilinan J."/>
            <person name="Lipzen A."/>
            <person name="Na H."/>
            <person name="Yan M."/>
            <person name="Ng V."/>
            <person name="Grigoriev I.V."/>
            <person name="Spatafora J.W."/>
            <person name="Barlow D."/>
            <person name="Biffinger J."/>
            <person name="Kelley-Loughnane N."/>
            <person name="Varaljay V.A."/>
            <person name="Crookes-Goodson W.J."/>
        </authorList>
    </citation>
    <scope>NUCLEOTIDE SEQUENCE</scope>
    <source>
        <strain evidence="10">5307AH</strain>
    </source>
</reference>
<keyword evidence="3" id="KW-0645">Protease</keyword>
<dbReference type="InterPro" id="IPR001680">
    <property type="entry name" value="WD40_rpt"/>
</dbReference>
<evidence type="ECO:0000256" key="8">
    <source>
        <dbReference type="SAM" id="MobiDB-lite"/>
    </source>
</evidence>
<evidence type="ECO:0000256" key="7">
    <source>
        <dbReference type="PROSITE-ProRule" id="PRU00221"/>
    </source>
</evidence>
<feature type="repeat" description="WD" evidence="7">
    <location>
        <begin position="183"/>
        <end position="224"/>
    </location>
</feature>
<feature type="compositionally biased region" description="Low complexity" evidence="8">
    <location>
        <begin position="32"/>
        <end position="42"/>
    </location>
</feature>
<dbReference type="PROSITE" id="PS50082">
    <property type="entry name" value="WD_REPEATS_2"/>
    <property type="match status" value="2"/>
</dbReference>
<sequence>MSFGDPAVLPALYDGLAAPSLSAQPPLRPRRVPLGPTSTRIAPIPPPRSIRLSPQNRSPITSVPAQSLDRRRKISIRAVTDALDGYLPPGSLLPNKLPLAPSPKPSPLRPLTPLTYHPGSGTADSLTREKKGKMPALSHLLSVGKGRVLSLAADEKYVYAGCQSAENEIVVFSRSSLQPMYRLLGHQRSVLSLLVVEEKKWLVSSSSAGDIRIWSTLTLQPIYIIHPCDDTAGDIYSLAWDKRAGGTLYLGSQAATIEWVNFSEPSSSPSRPVRTRKPSLPTQSASKTVPVDQSNGGGTASNGDSSDPKRPSLRTGRYKPHSFFDNPPSGNISGSSTPRGSATSPVSAKRHHFSASDIDKMKEPRDAQEAAASSPVPSSDSGVVEIEIDVESRLAFAHYGYVYTLQIIHRPDGSCWLVSGSGDCDVKIWLAHEQGGLQLIQNFTGLNGAVHCFAVRDSLLYAGQQDGEIKTWDLETGACIRSIQAHEADVLTMCVLGDDVYTAAADGRVLRLDEHFDCTAAWRAHSGIILSSTIVKAKDRWEFITAGNDSFVKIWTIDMPRLREREEDIDVEGEGDVMLYALSKLVAVPTVSDDVHRENCRQGAHLLKKILQQLGAASEVIPGEEGKNPLVLATFQGRDTGKPRKRLLFYGHYDVQPAQESYWDTDPWTLSGRNGYLYGRGVSDNKGPILAVACAAAALRQRRELDVDLVMIVEGEEEAGSRGFAATVRKHKESIGHIDAVLLSNSTWIDEEDPCVVFGMRGVLYANLTVSSKGDNAHSGVDGGAVEEPMFDMVRVLGAIADRQSVKLPGFYDQVRPKTAAEMEILKDVSQACGRPVEELMKVWREPSFSIANISATGAVNKTVIPKKVSADISIRIVPDQDLKAITDSLVKYCQDEFTSLGSRNKFEINVTHSASWWLTSLDSPYFCALEAAVEDVWGVKPLKIREGGTVPTIFWLEQEFQAPCVHLPLGQASDAGHLANERMRLLNLRNGKRVVESYLSRLSAI</sequence>
<dbReference type="InterPro" id="IPR019775">
    <property type="entry name" value="WD40_repeat_CS"/>
</dbReference>
<dbReference type="InterPro" id="IPR015943">
    <property type="entry name" value="WD40/YVTN_repeat-like_dom_sf"/>
</dbReference>
<name>A0AAD9FVA7_PAPLA</name>
<proteinExistence type="inferred from homology"/>
<dbReference type="InterPro" id="IPR002933">
    <property type="entry name" value="Peptidase_M20"/>
</dbReference>
<evidence type="ECO:0000259" key="9">
    <source>
        <dbReference type="Pfam" id="PF07687"/>
    </source>
</evidence>
<dbReference type="Proteomes" id="UP001182556">
    <property type="component" value="Unassembled WGS sequence"/>
</dbReference>
<evidence type="ECO:0000256" key="3">
    <source>
        <dbReference type="ARBA" id="ARBA00022670"/>
    </source>
</evidence>
<feature type="compositionally biased region" description="Polar residues" evidence="8">
    <location>
        <begin position="55"/>
        <end position="64"/>
    </location>
</feature>
<evidence type="ECO:0000256" key="4">
    <source>
        <dbReference type="ARBA" id="ARBA00022723"/>
    </source>
</evidence>